<keyword evidence="3" id="KW-1185">Reference proteome</keyword>
<dbReference type="InterPro" id="IPR003018">
    <property type="entry name" value="GAF"/>
</dbReference>
<sequence>MSPILRYCERAGLPVPDAATVAQAERALAELADAASHARADSDLYRYRVPELSDDGSCSLFESLAAAPYDLSRILGGESAQTSRQLAALNAMVQRLSERTEAGWAGIYQARQLADGSRALIKLAYQGKPSRAEFPLTPEFAAHSNNSTVGLSGQAKLISRVADHVAAGGAYYKCDPAVQSEACLPLFDSAGTVVGIVDVEDSRASWFDGERLGWVIGLCLMAVEYLPAGAD</sequence>
<accession>A0ABT7DZJ4</accession>
<protein>
    <recommendedName>
        <fullName evidence="1">GAF domain-containing protein</fullName>
    </recommendedName>
</protein>
<name>A0ABT7DZJ4_9NEIS</name>
<dbReference type="RefSeq" id="WP_284101720.1">
    <property type="nucleotide sequence ID" value="NZ_JARRAF010000018.1"/>
</dbReference>
<dbReference type="InterPro" id="IPR029016">
    <property type="entry name" value="GAF-like_dom_sf"/>
</dbReference>
<reference evidence="2" key="1">
    <citation type="submission" date="2023-03" db="EMBL/GenBank/DDBJ databases">
        <title>Chitinimonas shenzhenensis gen. nov., sp. nov., a novel member of family Burkholderiaceae isolated from activated sludge collected in Shen Zhen, China.</title>
        <authorList>
            <person name="Wang X."/>
        </authorList>
    </citation>
    <scope>NUCLEOTIDE SEQUENCE</scope>
    <source>
        <strain evidence="2">DQS-5</strain>
    </source>
</reference>
<feature type="domain" description="GAF" evidence="1">
    <location>
        <begin position="88"/>
        <end position="208"/>
    </location>
</feature>
<dbReference type="Proteomes" id="UP001172778">
    <property type="component" value="Unassembled WGS sequence"/>
</dbReference>
<dbReference type="SUPFAM" id="SSF55781">
    <property type="entry name" value="GAF domain-like"/>
    <property type="match status" value="1"/>
</dbReference>
<comment type="caution">
    <text evidence="2">The sequence shown here is derived from an EMBL/GenBank/DDBJ whole genome shotgun (WGS) entry which is preliminary data.</text>
</comment>
<dbReference type="Pfam" id="PF01590">
    <property type="entry name" value="GAF"/>
    <property type="match status" value="1"/>
</dbReference>
<evidence type="ECO:0000259" key="1">
    <source>
        <dbReference type="Pfam" id="PF01590"/>
    </source>
</evidence>
<evidence type="ECO:0000313" key="3">
    <source>
        <dbReference type="Proteomes" id="UP001172778"/>
    </source>
</evidence>
<organism evidence="2 3">
    <name type="scientific">Parachitinimonas caeni</name>
    <dbReference type="NCBI Taxonomy" id="3031301"/>
    <lineage>
        <taxon>Bacteria</taxon>
        <taxon>Pseudomonadati</taxon>
        <taxon>Pseudomonadota</taxon>
        <taxon>Betaproteobacteria</taxon>
        <taxon>Neisseriales</taxon>
        <taxon>Chitinibacteraceae</taxon>
        <taxon>Parachitinimonas</taxon>
    </lineage>
</organism>
<dbReference type="Gene3D" id="3.30.450.40">
    <property type="match status" value="1"/>
</dbReference>
<dbReference type="EMBL" id="JARRAF010000018">
    <property type="protein sequence ID" value="MDK2125414.1"/>
    <property type="molecule type" value="Genomic_DNA"/>
</dbReference>
<proteinExistence type="predicted"/>
<gene>
    <name evidence="2" type="ORF">PZA18_15270</name>
</gene>
<evidence type="ECO:0000313" key="2">
    <source>
        <dbReference type="EMBL" id="MDK2125414.1"/>
    </source>
</evidence>